<sequence>MDYVEISFVCNETMAEILMAELSEIGFESFIETDDGLLCYVQSEVFDKDTLDSQISRYSGVDELKYRILNIPKKNWNEEWEKNYNPIIIGDKAIVRADFHNVEKKYDYDIIITPKMSFGTGHHQTTAMMLKLQMDLDHKGKEVYDIGCGTGILSIMAAKRGAEKITGCDIDEWSVENSTENIEKNGLEGKIAIIHGTVQSLPETPVDIILANINKNIILAELEMYNARLKENGRILFSGFYERDTSDILEAAGEFGMILENEASDQNWKCLQLVKKGK</sequence>
<evidence type="ECO:0000256" key="1">
    <source>
        <dbReference type="ARBA" id="ARBA00009741"/>
    </source>
</evidence>
<dbReference type="CDD" id="cd02440">
    <property type="entry name" value="AdoMet_MTases"/>
    <property type="match status" value="1"/>
</dbReference>
<dbReference type="SUPFAM" id="SSF53335">
    <property type="entry name" value="S-adenosyl-L-methionine-dependent methyltransferases"/>
    <property type="match status" value="1"/>
</dbReference>
<dbReference type="RefSeq" id="WP_169677684.1">
    <property type="nucleotide sequence ID" value="NZ_JABBNU010000001.1"/>
</dbReference>
<dbReference type="GO" id="GO:0005737">
    <property type="term" value="C:cytoplasm"/>
    <property type="evidence" value="ECO:0007669"/>
    <property type="project" value="UniProtKB-SubCell"/>
</dbReference>
<dbReference type="GO" id="GO:0032259">
    <property type="term" value="P:methylation"/>
    <property type="evidence" value="ECO:0007669"/>
    <property type="project" value="UniProtKB-KW"/>
</dbReference>
<evidence type="ECO:0000256" key="6">
    <source>
        <dbReference type="HAMAP-Rule" id="MF_00735"/>
    </source>
</evidence>
<keyword evidence="3 6" id="KW-0489">Methyltransferase</keyword>
<keyword evidence="5 6" id="KW-0949">S-adenosyl-L-methionine</keyword>
<feature type="binding site" evidence="6">
    <location>
        <position position="126"/>
    </location>
    <ligand>
        <name>S-adenosyl-L-methionine</name>
        <dbReference type="ChEBI" id="CHEBI:59789"/>
    </ligand>
</feature>
<accession>A0A848IXR8</accession>
<evidence type="ECO:0000256" key="4">
    <source>
        <dbReference type="ARBA" id="ARBA00022679"/>
    </source>
</evidence>
<feature type="binding site" evidence="6">
    <location>
        <position position="212"/>
    </location>
    <ligand>
        <name>S-adenosyl-L-methionine</name>
        <dbReference type="ChEBI" id="CHEBI:59789"/>
    </ligand>
</feature>
<proteinExistence type="inferred from homology"/>
<name>A0A848IXR8_9BACT</name>
<dbReference type="EMBL" id="JABBNU010000001">
    <property type="protein sequence ID" value="NMM47070.1"/>
    <property type="molecule type" value="Genomic_DNA"/>
</dbReference>
<keyword evidence="8" id="KW-1185">Reference proteome</keyword>
<dbReference type="PANTHER" id="PTHR43648:SF1">
    <property type="entry name" value="ELECTRON TRANSFER FLAVOPROTEIN BETA SUBUNIT LYSINE METHYLTRANSFERASE"/>
    <property type="match status" value="1"/>
</dbReference>
<dbReference type="EC" id="2.1.1.-" evidence="6"/>
<comment type="subcellular location">
    <subcellularLocation>
        <location evidence="6">Cytoplasm</location>
    </subcellularLocation>
</comment>
<dbReference type="HAMAP" id="MF_00735">
    <property type="entry name" value="Methyltr_PrmA"/>
    <property type="match status" value="1"/>
</dbReference>
<evidence type="ECO:0000313" key="7">
    <source>
        <dbReference type="EMBL" id="NMM47070.1"/>
    </source>
</evidence>
<comment type="catalytic activity">
    <reaction evidence="6">
        <text>L-lysyl-[protein] + 3 S-adenosyl-L-methionine = N(6),N(6),N(6)-trimethyl-L-lysyl-[protein] + 3 S-adenosyl-L-homocysteine + 3 H(+)</text>
        <dbReference type="Rhea" id="RHEA:54192"/>
        <dbReference type="Rhea" id="RHEA-COMP:9752"/>
        <dbReference type="Rhea" id="RHEA-COMP:13826"/>
        <dbReference type="ChEBI" id="CHEBI:15378"/>
        <dbReference type="ChEBI" id="CHEBI:29969"/>
        <dbReference type="ChEBI" id="CHEBI:57856"/>
        <dbReference type="ChEBI" id="CHEBI:59789"/>
        <dbReference type="ChEBI" id="CHEBI:61961"/>
    </reaction>
</comment>
<comment type="caution">
    <text evidence="7">The sequence shown here is derived from an EMBL/GenBank/DDBJ whole genome shotgun (WGS) entry which is preliminary data.</text>
</comment>
<dbReference type="PANTHER" id="PTHR43648">
    <property type="entry name" value="ELECTRON TRANSFER FLAVOPROTEIN BETA SUBUNIT LYSINE METHYLTRANSFERASE"/>
    <property type="match status" value="1"/>
</dbReference>
<evidence type="ECO:0000313" key="8">
    <source>
        <dbReference type="Proteomes" id="UP000559010"/>
    </source>
</evidence>
<feature type="binding site" evidence="6">
    <location>
        <position position="169"/>
    </location>
    <ligand>
        <name>S-adenosyl-L-methionine</name>
        <dbReference type="ChEBI" id="CHEBI:59789"/>
    </ligand>
</feature>
<dbReference type="Proteomes" id="UP000559010">
    <property type="component" value="Unassembled WGS sequence"/>
</dbReference>
<organism evidence="7 8">
    <name type="scientific">Marinigracilibium pacificum</name>
    <dbReference type="NCBI Taxonomy" id="2729599"/>
    <lineage>
        <taxon>Bacteria</taxon>
        <taxon>Pseudomonadati</taxon>
        <taxon>Bacteroidota</taxon>
        <taxon>Cytophagia</taxon>
        <taxon>Cytophagales</taxon>
        <taxon>Flammeovirgaceae</taxon>
        <taxon>Marinigracilibium</taxon>
    </lineage>
</organism>
<protein>
    <recommendedName>
        <fullName evidence="6">Ribosomal protein L11 methyltransferase</fullName>
        <shortName evidence="6">L11 Mtase</shortName>
        <ecNumber evidence="6">2.1.1.-</ecNumber>
    </recommendedName>
</protein>
<dbReference type="GO" id="GO:0005840">
    <property type="term" value="C:ribosome"/>
    <property type="evidence" value="ECO:0007669"/>
    <property type="project" value="UniProtKB-KW"/>
</dbReference>
<keyword evidence="4 6" id="KW-0808">Transferase</keyword>
<dbReference type="AlphaFoldDB" id="A0A848IXR8"/>
<dbReference type="GO" id="GO:0008276">
    <property type="term" value="F:protein methyltransferase activity"/>
    <property type="evidence" value="ECO:0007669"/>
    <property type="project" value="UniProtKB-UniRule"/>
</dbReference>
<keyword evidence="7" id="KW-0689">Ribosomal protein</keyword>
<dbReference type="Pfam" id="PF06325">
    <property type="entry name" value="PrmA"/>
    <property type="match status" value="1"/>
</dbReference>
<dbReference type="InterPro" id="IPR029063">
    <property type="entry name" value="SAM-dependent_MTases_sf"/>
</dbReference>
<feature type="binding site" evidence="6">
    <location>
        <position position="147"/>
    </location>
    <ligand>
        <name>S-adenosyl-L-methionine</name>
        <dbReference type="ChEBI" id="CHEBI:59789"/>
    </ligand>
</feature>
<dbReference type="InterPro" id="IPR050078">
    <property type="entry name" value="Ribosomal_L11_MeTrfase_PrmA"/>
</dbReference>
<keyword evidence="2 6" id="KW-0963">Cytoplasm</keyword>
<evidence type="ECO:0000256" key="3">
    <source>
        <dbReference type="ARBA" id="ARBA00022603"/>
    </source>
</evidence>
<keyword evidence="7" id="KW-0687">Ribonucleoprotein</keyword>
<dbReference type="InterPro" id="IPR004498">
    <property type="entry name" value="Ribosomal_PrmA_MeTrfase"/>
</dbReference>
<comment type="similarity">
    <text evidence="1 6">Belongs to the methyltransferase superfamily. PrmA family.</text>
</comment>
<dbReference type="NCBIfam" id="NF001785">
    <property type="entry name" value="PRK00517.2-2"/>
    <property type="match status" value="1"/>
</dbReference>
<comment type="function">
    <text evidence="6">Methylates ribosomal protein L11.</text>
</comment>
<evidence type="ECO:0000256" key="2">
    <source>
        <dbReference type="ARBA" id="ARBA00022490"/>
    </source>
</evidence>
<evidence type="ECO:0000256" key="5">
    <source>
        <dbReference type="ARBA" id="ARBA00022691"/>
    </source>
</evidence>
<dbReference type="Gene3D" id="3.40.50.150">
    <property type="entry name" value="Vaccinia Virus protein VP39"/>
    <property type="match status" value="1"/>
</dbReference>
<reference evidence="7 8" key="1">
    <citation type="submission" date="2020-04" db="EMBL/GenBank/DDBJ databases">
        <title>Flammeovirgaceae bacterium KN852 isolated from deep sea.</title>
        <authorList>
            <person name="Zhang D.-C."/>
        </authorList>
    </citation>
    <scope>NUCLEOTIDE SEQUENCE [LARGE SCALE GENOMIC DNA]</scope>
    <source>
        <strain evidence="7 8">KN852</strain>
    </source>
</reference>
<gene>
    <name evidence="6 7" type="primary">prmA</name>
    <name evidence="7" type="ORF">HH304_01570</name>
</gene>